<dbReference type="PANTHER" id="PTHR47968:SF75">
    <property type="entry name" value="CENTROMERE-ASSOCIATED PROTEIN E"/>
    <property type="match status" value="1"/>
</dbReference>
<dbReference type="Proteomes" id="UP000198372">
    <property type="component" value="Unassembled WGS sequence"/>
</dbReference>
<dbReference type="SMART" id="SM00129">
    <property type="entry name" value="KISc"/>
    <property type="match status" value="1"/>
</dbReference>
<feature type="coiled-coil region" evidence="10">
    <location>
        <begin position="715"/>
        <end position="742"/>
    </location>
</feature>
<feature type="compositionally biased region" description="Polar residues" evidence="11">
    <location>
        <begin position="426"/>
        <end position="438"/>
    </location>
</feature>
<name>A0A238FAH3_9BASI</name>
<dbReference type="EMBL" id="FMSP01000005">
    <property type="protein sequence ID" value="SCV69779.1"/>
    <property type="molecule type" value="Genomic_DNA"/>
</dbReference>
<dbReference type="GO" id="GO:0008017">
    <property type="term" value="F:microtubule binding"/>
    <property type="evidence" value="ECO:0007669"/>
    <property type="project" value="InterPro"/>
</dbReference>
<reference evidence="14" key="1">
    <citation type="submission" date="2016-09" db="EMBL/GenBank/DDBJ databases">
        <authorList>
            <person name="Jeantristanb JTB J.-T."/>
            <person name="Ricardo R."/>
        </authorList>
    </citation>
    <scope>NUCLEOTIDE SEQUENCE [LARGE SCALE GENOMIC DNA]</scope>
</reference>
<dbReference type="InterPro" id="IPR059182">
    <property type="entry name" value="Khc_C"/>
</dbReference>
<dbReference type="SUPFAM" id="SSF52540">
    <property type="entry name" value="P-loop containing nucleoside triphosphate hydrolases"/>
    <property type="match status" value="1"/>
</dbReference>
<evidence type="ECO:0000256" key="2">
    <source>
        <dbReference type="ARBA" id="ARBA00022490"/>
    </source>
</evidence>
<comment type="subcellular location">
    <subcellularLocation>
        <location evidence="1">Cytoplasm</location>
        <location evidence="1">Cytoskeleton</location>
    </subcellularLocation>
</comment>
<keyword evidence="5 9" id="KW-0067">ATP-binding</keyword>
<dbReference type="InterPro" id="IPR027640">
    <property type="entry name" value="Kinesin-like_fam"/>
</dbReference>
<accession>A0A238FAH3</accession>
<dbReference type="GO" id="GO:0003777">
    <property type="term" value="F:microtubule motor activity"/>
    <property type="evidence" value="ECO:0007669"/>
    <property type="project" value="InterPro"/>
</dbReference>
<keyword evidence="7 9" id="KW-0505">Motor protein</keyword>
<feature type="coiled-coil region" evidence="10">
    <location>
        <begin position="547"/>
        <end position="581"/>
    </location>
</feature>
<keyword evidence="14" id="KW-1185">Reference proteome</keyword>
<dbReference type="PROSITE" id="PS50067">
    <property type="entry name" value="KINESIN_MOTOR_2"/>
    <property type="match status" value="1"/>
</dbReference>
<keyword evidence="3" id="KW-0493">Microtubule</keyword>
<dbReference type="GO" id="GO:0007018">
    <property type="term" value="P:microtubule-based movement"/>
    <property type="evidence" value="ECO:0007669"/>
    <property type="project" value="InterPro"/>
</dbReference>
<dbReference type="CDD" id="cd23649">
    <property type="entry name" value="Khc_CBD_cc"/>
    <property type="match status" value="1"/>
</dbReference>
<feature type="coiled-coil region" evidence="10">
    <location>
        <begin position="484"/>
        <end position="518"/>
    </location>
</feature>
<dbReference type="GO" id="GO:0005874">
    <property type="term" value="C:microtubule"/>
    <property type="evidence" value="ECO:0007669"/>
    <property type="project" value="UniProtKB-KW"/>
</dbReference>
<evidence type="ECO:0000256" key="4">
    <source>
        <dbReference type="ARBA" id="ARBA00022741"/>
    </source>
</evidence>
<proteinExistence type="inferred from homology"/>
<dbReference type="InterPro" id="IPR001752">
    <property type="entry name" value="Kinesin_motor_dom"/>
</dbReference>
<evidence type="ECO:0000256" key="1">
    <source>
        <dbReference type="ARBA" id="ARBA00004245"/>
    </source>
</evidence>
<dbReference type="InterPro" id="IPR019821">
    <property type="entry name" value="Kinesin_motor_CS"/>
</dbReference>
<dbReference type="AlphaFoldDB" id="A0A238FAH3"/>
<dbReference type="Pfam" id="PF00225">
    <property type="entry name" value="Kinesin"/>
    <property type="match status" value="1"/>
</dbReference>
<comment type="similarity">
    <text evidence="9">Belongs to the TRAFAC class myosin-kinesin ATPase superfamily. Kinesin family.</text>
</comment>
<keyword evidence="2" id="KW-0963">Cytoplasm</keyword>
<dbReference type="InterPro" id="IPR036961">
    <property type="entry name" value="Kinesin_motor_dom_sf"/>
</dbReference>
<protein>
    <submittedName>
        <fullName evidence="13">BQ2448_1173 protein</fullName>
    </submittedName>
</protein>
<dbReference type="PANTHER" id="PTHR47968">
    <property type="entry name" value="CENTROMERE PROTEIN E"/>
    <property type="match status" value="1"/>
</dbReference>
<evidence type="ECO:0000313" key="14">
    <source>
        <dbReference type="Proteomes" id="UP000198372"/>
    </source>
</evidence>
<dbReference type="CDD" id="cd01369">
    <property type="entry name" value="KISc_KHC_KIF5"/>
    <property type="match status" value="1"/>
</dbReference>
<dbReference type="InterPro" id="IPR027417">
    <property type="entry name" value="P-loop_NTPase"/>
</dbReference>
<evidence type="ECO:0000256" key="3">
    <source>
        <dbReference type="ARBA" id="ARBA00022701"/>
    </source>
</evidence>
<keyword evidence="4 9" id="KW-0547">Nucleotide-binding</keyword>
<evidence type="ECO:0000256" key="6">
    <source>
        <dbReference type="ARBA" id="ARBA00023054"/>
    </source>
</evidence>
<evidence type="ECO:0000256" key="8">
    <source>
        <dbReference type="ARBA" id="ARBA00023212"/>
    </source>
</evidence>
<organism evidence="13 14">
    <name type="scientific">Microbotryum intermedium</name>
    <dbReference type="NCBI Taxonomy" id="269621"/>
    <lineage>
        <taxon>Eukaryota</taxon>
        <taxon>Fungi</taxon>
        <taxon>Dikarya</taxon>
        <taxon>Basidiomycota</taxon>
        <taxon>Pucciniomycotina</taxon>
        <taxon>Microbotryomycetes</taxon>
        <taxon>Microbotryales</taxon>
        <taxon>Microbotryaceae</taxon>
        <taxon>Microbotryum</taxon>
    </lineage>
</organism>
<evidence type="ECO:0000256" key="5">
    <source>
        <dbReference type="ARBA" id="ARBA00022840"/>
    </source>
</evidence>
<evidence type="ECO:0000256" key="7">
    <source>
        <dbReference type="ARBA" id="ARBA00023175"/>
    </source>
</evidence>
<dbReference type="PROSITE" id="PS00411">
    <property type="entry name" value="KINESIN_MOTOR_1"/>
    <property type="match status" value="1"/>
</dbReference>
<evidence type="ECO:0000256" key="11">
    <source>
        <dbReference type="SAM" id="MobiDB-lite"/>
    </source>
</evidence>
<sequence>MSNNIKVVCRRALGSGATRLVVSFRPPNALELRETGGESIVAIDEEGTNVKIKGLTGADAQGFTFDRAFQMDTKQVEVFEYGVKSIVDDVMDGYNGTVFAYGQTGSGKSHTMMGPDIDSDDMKGIIPRITEQIFQSIMVSPGNIEYLVKVSYMEIYMERIRDLLAPQNDNLPIHEDKAHGVYVKGLADFYVANSAEVFEVMRQGGNARAVSSTNMNAESSRSHSVFVITIQARNVESGTQKTGTLYLVDLAGSEKVGKTGASGQTLEEAKKINKSLSALGMVINALTDGKSSHVPYRDSKLTRILQESLGGNSRTTLIINCSPSAYNQDETISTLRFGMRAKSIKNKARVNAELSPAELKQLLKKAQRDTANAGAYIALLEAEINVWRSGGKVDEEAWASMEKALGLGAGELEKLAGGGGRAISPAGSSATGTLSGKVTPTPRLPVLDRVGSSAEGDLSRPMTPLGQDERDDFLRRENELGDQLAKTESQLSSQEKLIGELRDELSTLKEQETFAANENKSMASELSDLRLQVERLVYESKEGAITTDSLRDQNAELTAELEELKKTMSELKVTQKSATQEGKDKKKAEKMAAMMAGLDAGGMSEKEAEIRASLARLDEASTADQPLSAEDLTTLRRQLEDSHSLVREHQERSKRTQEENEILTRRKDELETRLAGLEAEYEELLDKSLIEDERGAEADVHEIKHKLETQYAMKLEAAVHDVADLRQQLELKSNEVKTLTASTESLRSANAELERAFKITAAGIEGGQSLAESAKDMERVRKSMAAQLAEFDTMKKNLMKDLQNRCERVVELEISLDETQEQYKNVLKNSNSRVQQRKMDFLTRNLDQLTAVQKELVEQNSLLKKGCAVAERKLIARNEHIRNLEVALQEAKDKVALESDKFEEKLRLVRARLDHAKGKPLYLPIVSRLALANKRAEAHPPLFRSSEQQQQQPTLNSSLSFGRIAKPLRGGGASGAPGPARVDSSSSLAKATSGFFARPSSFFGASPAR</sequence>
<evidence type="ECO:0000313" key="13">
    <source>
        <dbReference type="EMBL" id="SCV69779.1"/>
    </source>
</evidence>
<keyword evidence="8" id="KW-0206">Cytoskeleton</keyword>
<dbReference type="OrthoDB" id="3176171at2759"/>
<gene>
    <name evidence="13" type="ORF">BQ2448_1173</name>
</gene>
<evidence type="ECO:0000256" key="9">
    <source>
        <dbReference type="PROSITE-ProRule" id="PRU00283"/>
    </source>
</evidence>
<feature type="binding site" evidence="9">
    <location>
        <begin position="102"/>
        <end position="109"/>
    </location>
    <ligand>
        <name>ATP</name>
        <dbReference type="ChEBI" id="CHEBI:30616"/>
    </ligand>
</feature>
<feature type="region of interest" description="Disordered" evidence="11">
    <location>
        <begin position="449"/>
        <end position="468"/>
    </location>
</feature>
<keyword evidence="6 10" id="KW-0175">Coiled coil</keyword>
<dbReference type="STRING" id="269621.A0A238FAH3"/>
<dbReference type="Gene3D" id="3.40.850.10">
    <property type="entry name" value="Kinesin motor domain"/>
    <property type="match status" value="1"/>
</dbReference>
<dbReference type="FunFam" id="3.40.850.10:FF:000031">
    <property type="entry name" value="Kinesin-like protein"/>
    <property type="match status" value="1"/>
</dbReference>
<evidence type="ECO:0000256" key="10">
    <source>
        <dbReference type="SAM" id="Coils"/>
    </source>
</evidence>
<feature type="coiled-coil region" evidence="10">
    <location>
        <begin position="809"/>
        <end position="901"/>
    </location>
</feature>
<feature type="domain" description="Kinesin motor" evidence="12">
    <location>
        <begin position="4"/>
        <end position="344"/>
    </location>
</feature>
<dbReference type="GO" id="GO:0005524">
    <property type="term" value="F:ATP binding"/>
    <property type="evidence" value="ECO:0007669"/>
    <property type="project" value="UniProtKB-UniRule"/>
</dbReference>
<feature type="region of interest" description="Disordered" evidence="11">
    <location>
        <begin position="966"/>
        <end position="985"/>
    </location>
</feature>
<dbReference type="PRINTS" id="PR00380">
    <property type="entry name" value="KINESINHEAVY"/>
</dbReference>
<feature type="region of interest" description="Disordered" evidence="11">
    <location>
        <begin position="422"/>
        <end position="443"/>
    </location>
</feature>
<evidence type="ECO:0000259" key="12">
    <source>
        <dbReference type="PROSITE" id="PS50067"/>
    </source>
</evidence>
<feature type="region of interest" description="Disordered" evidence="11">
    <location>
        <begin position="641"/>
        <end position="660"/>
    </location>
</feature>